<dbReference type="AlphaFoldDB" id="A0A8S1VGU4"/>
<dbReference type="OrthoDB" id="191150at2759"/>
<evidence type="ECO:0000313" key="2">
    <source>
        <dbReference type="Proteomes" id="UP000689195"/>
    </source>
</evidence>
<name>A0A8S1VGU4_9CILI</name>
<keyword evidence="2" id="KW-1185">Reference proteome</keyword>
<accession>A0A8S1VGU4</accession>
<proteinExistence type="predicted"/>
<comment type="caution">
    <text evidence="1">The sequence shown here is derived from an EMBL/GenBank/DDBJ whole genome shotgun (WGS) entry which is preliminary data.</text>
</comment>
<dbReference type="EMBL" id="CAJJDO010000064">
    <property type="protein sequence ID" value="CAD8175921.1"/>
    <property type="molecule type" value="Genomic_DNA"/>
</dbReference>
<reference evidence="1" key="1">
    <citation type="submission" date="2021-01" db="EMBL/GenBank/DDBJ databases">
        <authorList>
            <consortium name="Genoscope - CEA"/>
            <person name="William W."/>
        </authorList>
    </citation>
    <scope>NUCLEOTIDE SEQUENCE</scope>
</reference>
<evidence type="ECO:0000313" key="1">
    <source>
        <dbReference type="EMBL" id="CAD8175921.1"/>
    </source>
</evidence>
<dbReference type="Proteomes" id="UP000689195">
    <property type="component" value="Unassembled WGS sequence"/>
</dbReference>
<sequence length="94" mass="11293">MLLQIKKDQYDFYLFNLVNLSNIKQLIKDLLKNNQLLIVIQIIKLNIYSMDGLMNIIQKADQYGIKFPDSACEKDKALIIMYYIFIDYLWFENF</sequence>
<gene>
    <name evidence="1" type="ORF">PPENT_87.1.T0640079</name>
</gene>
<organism evidence="1 2">
    <name type="scientific">Paramecium pentaurelia</name>
    <dbReference type="NCBI Taxonomy" id="43138"/>
    <lineage>
        <taxon>Eukaryota</taxon>
        <taxon>Sar</taxon>
        <taxon>Alveolata</taxon>
        <taxon>Ciliophora</taxon>
        <taxon>Intramacronucleata</taxon>
        <taxon>Oligohymenophorea</taxon>
        <taxon>Peniculida</taxon>
        <taxon>Parameciidae</taxon>
        <taxon>Paramecium</taxon>
    </lineage>
</organism>
<protein>
    <submittedName>
        <fullName evidence="1">Uncharacterized protein</fullName>
    </submittedName>
</protein>